<dbReference type="RefSeq" id="WP_092563899.1">
    <property type="nucleotide sequence ID" value="NZ_FOYZ01000020.1"/>
</dbReference>
<dbReference type="Pfam" id="PF00145">
    <property type="entry name" value="DNA_methylase"/>
    <property type="match status" value="1"/>
</dbReference>
<organism evidence="8 9">
    <name type="scientific">Anaeromicropila populeti</name>
    <dbReference type="NCBI Taxonomy" id="37658"/>
    <lineage>
        <taxon>Bacteria</taxon>
        <taxon>Bacillati</taxon>
        <taxon>Bacillota</taxon>
        <taxon>Clostridia</taxon>
        <taxon>Lachnospirales</taxon>
        <taxon>Lachnospiraceae</taxon>
        <taxon>Anaeromicropila</taxon>
    </lineage>
</organism>
<keyword evidence="4" id="KW-0680">Restriction system</keyword>
<dbReference type="PRINTS" id="PR00105">
    <property type="entry name" value="C5METTRFRASE"/>
</dbReference>
<dbReference type="InterPro" id="IPR050390">
    <property type="entry name" value="C5-Methyltransferase"/>
</dbReference>
<evidence type="ECO:0000313" key="9">
    <source>
        <dbReference type="Proteomes" id="UP000199659"/>
    </source>
</evidence>
<dbReference type="PANTHER" id="PTHR10629">
    <property type="entry name" value="CYTOSINE-SPECIFIC METHYLTRANSFERASE"/>
    <property type="match status" value="1"/>
</dbReference>
<dbReference type="EC" id="2.1.1.37" evidence="7"/>
<dbReference type="PANTHER" id="PTHR10629:SF52">
    <property type="entry name" value="DNA (CYTOSINE-5)-METHYLTRANSFERASE 1"/>
    <property type="match status" value="1"/>
</dbReference>
<dbReference type="SUPFAM" id="SSF53335">
    <property type="entry name" value="S-adenosyl-L-methionine-dependent methyltransferases"/>
    <property type="match status" value="1"/>
</dbReference>
<sequence length="442" mass="50535">MPYAIDLFSGAGGMSEGLIQAGFHILFSSDINEDVERTYTNRHEQLGLIQGINTYYHRGDIRELTGQFITDCIENLQMFENENLPRDIDAIFGGPPCQGFSRAGRRNATDPRNLLFREYLRVISEVNPKYVVMENVVGFLDTKFFGFIGVTGHVYADGMTAPQILRQEFERIGYQTLEPRILDAADYGVPQRRNRIIFIAYRNGVEAPQYPQPLIVNEEDKVTITEAISDLIRNNRIRNRIFHGKMSQFQRDSINGRTPNINGQTVHSNGVIHNNEYSMHTGLIEERFSLFKEGEDGNRLRIRVATQGVNLRNKTCLVRHCSEKLRITEDEVIRLYRGRNLDNVLLDLLLTKKSIRTRLDRNRPSATVMTIADDYISPFEDRTFTVRELARLQSFDDSFVFLGKRTTGGIRRRVEVPQYSQVGNAVPPLLAKAIALEIICVL</sequence>
<dbReference type="GO" id="GO:0003677">
    <property type="term" value="F:DNA binding"/>
    <property type="evidence" value="ECO:0007669"/>
    <property type="project" value="TreeGrafter"/>
</dbReference>
<dbReference type="GO" id="GO:0003886">
    <property type="term" value="F:DNA (cytosine-5-)-methyltransferase activity"/>
    <property type="evidence" value="ECO:0007669"/>
    <property type="project" value="UniProtKB-EC"/>
</dbReference>
<dbReference type="InterPro" id="IPR001525">
    <property type="entry name" value="C5_MeTfrase"/>
</dbReference>
<dbReference type="Gene3D" id="3.40.50.150">
    <property type="entry name" value="Vaccinia Virus protein VP39"/>
    <property type="match status" value="1"/>
</dbReference>
<dbReference type="AlphaFoldDB" id="A0A1I6LRP7"/>
<evidence type="ECO:0000256" key="4">
    <source>
        <dbReference type="ARBA" id="ARBA00022747"/>
    </source>
</evidence>
<name>A0A1I6LRP7_9FIRM</name>
<dbReference type="PROSITE" id="PS51679">
    <property type="entry name" value="SAM_MT_C5"/>
    <property type="match status" value="1"/>
</dbReference>
<evidence type="ECO:0000256" key="6">
    <source>
        <dbReference type="RuleBase" id="RU000416"/>
    </source>
</evidence>
<keyword evidence="9" id="KW-1185">Reference proteome</keyword>
<protein>
    <recommendedName>
        <fullName evidence="7">Cytosine-specific methyltransferase</fullName>
        <ecNumber evidence="7">2.1.1.37</ecNumber>
    </recommendedName>
</protein>
<keyword evidence="2 5" id="KW-0808">Transferase</keyword>
<dbReference type="Gene3D" id="3.90.120.10">
    <property type="entry name" value="DNA Methylase, subunit A, domain 2"/>
    <property type="match status" value="2"/>
</dbReference>
<reference evidence="8 9" key="1">
    <citation type="submission" date="2016-10" db="EMBL/GenBank/DDBJ databases">
        <authorList>
            <person name="de Groot N.N."/>
        </authorList>
    </citation>
    <scope>NUCLEOTIDE SEQUENCE [LARGE SCALE GENOMIC DNA]</scope>
    <source>
        <strain evidence="8 9">743A</strain>
    </source>
</reference>
<dbReference type="GO" id="GO:0044027">
    <property type="term" value="P:negative regulation of gene expression via chromosomal CpG island methylation"/>
    <property type="evidence" value="ECO:0007669"/>
    <property type="project" value="TreeGrafter"/>
</dbReference>
<evidence type="ECO:0000256" key="3">
    <source>
        <dbReference type="ARBA" id="ARBA00022691"/>
    </source>
</evidence>
<comment type="catalytic activity">
    <reaction evidence="7">
        <text>a 2'-deoxycytidine in DNA + S-adenosyl-L-methionine = a 5-methyl-2'-deoxycytidine in DNA + S-adenosyl-L-homocysteine + H(+)</text>
        <dbReference type="Rhea" id="RHEA:13681"/>
        <dbReference type="Rhea" id="RHEA-COMP:11369"/>
        <dbReference type="Rhea" id="RHEA-COMP:11370"/>
        <dbReference type="ChEBI" id="CHEBI:15378"/>
        <dbReference type="ChEBI" id="CHEBI:57856"/>
        <dbReference type="ChEBI" id="CHEBI:59789"/>
        <dbReference type="ChEBI" id="CHEBI:85452"/>
        <dbReference type="ChEBI" id="CHEBI:85454"/>
        <dbReference type="EC" id="2.1.1.37"/>
    </reaction>
</comment>
<evidence type="ECO:0000256" key="2">
    <source>
        <dbReference type="ARBA" id="ARBA00022679"/>
    </source>
</evidence>
<proteinExistence type="inferred from homology"/>
<dbReference type="PROSITE" id="PS00094">
    <property type="entry name" value="C5_MTASE_1"/>
    <property type="match status" value="1"/>
</dbReference>
<accession>A0A1I6LRP7</accession>
<gene>
    <name evidence="8" type="ORF">SAMN05661086_03518</name>
</gene>
<evidence type="ECO:0000256" key="5">
    <source>
        <dbReference type="PROSITE-ProRule" id="PRU01016"/>
    </source>
</evidence>
<dbReference type="Proteomes" id="UP000199659">
    <property type="component" value="Unassembled WGS sequence"/>
</dbReference>
<keyword evidence="3 5" id="KW-0949">S-adenosyl-L-methionine</keyword>
<evidence type="ECO:0000313" key="8">
    <source>
        <dbReference type="EMBL" id="SFS06177.1"/>
    </source>
</evidence>
<dbReference type="EMBL" id="FOYZ01000020">
    <property type="protein sequence ID" value="SFS06177.1"/>
    <property type="molecule type" value="Genomic_DNA"/>
</dbReference>
<dbReference type="STRING" id="37658.SAMN05661086_03518"/>
<feature type="active site" evidence="5">
    <location>
        <position position="97"/>
    </location>
</feature>
<dbReference type="GO" id="GO:0032259">
    <property type="term" value="P:methylation"/>
    <property type="evidence" value="ECO:0007669"/>
    <property type="project" value="UniProtKB-KW"/>
</dbReference>
<dbReference type="GO" id="GO:0009307">
    <property type="term" value="P:DNA restriction-modification system"/>
    <property type="evidence" value="ECO:0007669"/>
    <property type="project" value="UniProtKB-KW"/>
</dbReference>
<evidence type="ECO:0000256" key="7">
    <source>
        <dbReference type="RuleBase" id="RU000417"/>
    </source>
</evidence>
<dbReference type="InterPro" id="IPR029063">
    <property type="entry name" value="SAM-dependent_MTases_sf"/>
</dbReference>
<dbReference type="InterPro" id="IPR018117">
    <property type="entry name" value="C5_DNA_meth_AS"/>
</dbReference>
<comment type="similarity">
    <text evidence="5 6">Belongs to the class I-like SAM-binding methyltransferase superfamily. C5-methyltransferase family.</text>
</comment>
<evidence type="ECO:0000256" key="1">
    <source>
        <dbReference type="ARBA" id="ARBA00022603"/>
    </source>
</evidence>
<dbReference type="NCBIfam" id="TIGR00675">
    <property type="entry name" value="dcm"/>
    <property type="match status" value="1"/>
</dbReference>
<dbReference type="OrthoDB" id="9813719at2"/>
<keyword evidence="1 5" id="KW-0489">Methyltransferase</keyword>